<feature type="compositionally biased region" description="Basic and acidic residues" evidence="1">
    <location>
        <begin position="1"/>
        <end position="19"/>
    </location>
</feature>
<keyword evidence="2" id="KW-0472">Membrane</keyword>
<proteinExistence type="predicted"/>
<dbReference type="EMBL" id="VWRN01000060">
    <property type="protein sequence ID" value="KAA6117997.1"/>
    <property type="molecule type" value="Genomic_DNA"/>
</dbReference>
<dbReference type="RefSeq" id="WP_149319483.1">
    <property type="nucleotide sequence ID" value="NZ_VWRN01000060.1"/>
</dbReference>
<reference evidence="4 5" key="1">
    <citation type="submission" date="2019-09" db="EMBL/GenBank/DDBJ databases">
        <title>Isolation of a novel species in the genus Cupriavidus from patients with sepsis using whole genome sequencing.</title>
        <authorList>
            <person name="Kweon O.J."/>
            <person name="Lee M.-K."/>
        </authorList>
    </citation>
    <scope>NUCLEOTIDE SEQUENCE [LARGE SCALE GENOMIC DNA]</scope>
    <source>
        <strain evidence="4 5">MKL-01</strain>
    </source>
</reference>
<protein>
    <submittedName>
        <fullName evidence="4">BON domain-containing protein</fullName>
    </submittedName>
</protein>
<accession>A0A5M8A2R4</accession>
<feature type="domain" description="BON" evidence="3">
    <location>
        <begin position="98"/>
        <end position="164"/>
    </location>
</feature>
<evidence type="ECO:0000259" key="3">
    <source>
        <dbReference type="PROSITE" id="PS50914"/>
    </source>
</evidence>
<dbReference type="Proteomes" id="UP000324324">
    <property type="component" value="Unassembled WGS sequence"/>
</dbReference>
<dbReference type="InterPro" id="IPR024623">
    <property type="entry name" value="YtxH"/>
</dbReference>
<comment type="caution">
    <text evidence="4">The sequence shown here is derived from an EMBL/GenBank/DDBJ whole genome shotgun (WGS) entry which is preliminary data.</text>
</comment>
<evidence type="ECO:0000256" key="1">
    <source>
        <dbReference type="SAM" id="MobiDB-lite"/>
    </source>
</evidence>
<keyword evidence="2" id="KW-1133">Transmembrane helix</keyword>
<dbReference type="Gene3D" id="3.30.1340.30">
    <property type="match status" value="1"/>
</dbReference>
<sequence length="174" mass="18826">MNDGMHEERREGMQRETHGSKPGLLPFAVAAAVGAAIMYLFDPQSGRRRRAELRDKAEASRHDMQDLAEKQAKRITDRMQGIAAKVRSATGLGKHAADDNTIAERVRAEMGRLVGHPGAIDVAVVGGRVWLSGHILSAEHEALIAAVRAIAGVQDVDDRLTVHEEAGNVPELQS</sequence>
<feature type="transmembrane region" description="Helical" evidence="2">
    <location>
        <begin position="23"/>
        <end position="41"/>
    </location>
</feature>
<dbReference type="PROSITE" id="PS50914">
    <property type="entry name" value="BON"/>
    <property type="match status" value="1"/>
</dbReference>
<name>A0A5M8A2R4_9BURK</name>
<dbReference type="InterPro" id="IPR007055">
    <property type="entry name" value="BON_dom"/>
</dbReference>
<evidence type="ECO:0000256" key="2">
    <source>
        <dbReference type="SAM" id="Phobius"/>
    </source>
</evidence>
<keyword evidence="5" id="KW-1185">Reference proteome</keyword>
<gene>
    <name evidence="4" type="ORF">F1599_22155</name>
</gene>
<evidence type="ECO:0000313" key="4">
    <source>
        <dbReference type="EMBL" id="KAA6117997.1"/>
    </source>
</evidence>
<keyword evidence="2" id="KW-0812">Transmembrane</keyword>
<organism evidence="4 5">
    <name type="scientific">Cupriavidus cauae</name>
    <dbReference type="NCBI Taxonomy" id="2608999"/>
    <lineage>
        <taxon>Bacteria</taxon>
        <taxon>Pseudomonadati</taxon>
        <taxon>Pseudomonadota</taxon>
        <taxon>Betaproteobacteria</taxon>
        <taxon>Burkholderiales</taxon>
        <taxon>Burkholderiaceae</taxon>
        <taxon>Cupriavidus</taxon>
    </lineage>
</organism>
<dbReference type="Pfam" id="PF12732">
    <property type="entry name" value="YtxH"/>
    <property type="match status" value="1"/>
</dbReference>
<dbReference type="Pfam" id="PF04972">
    <property type="entry name" value="BON"/>
    <property type="match status" value="1"/>
</dbReference>
<feature type="region of interest" description="Disordered" evidence="1">
    <location>
        <begin position="1"/>
        <end position="22"/>
    </location>
</feature>
<dbReference type="AlphaFoldDB" id="A0A5M8A2R4"/>
<evidence type="ECO:0000313" key="5">
    <source>
        <dbReference type="Proteomes" id="UP000324324"/>
    </source>
</evidence>